<dbReference type="SUPFAM" id="SSF48445">
    <property type="entry name" value="14-3-3 protein"/>
    <property type="match status" value="1"/>
</dbReference>
<dbReference type="PRINTS" id="PR00305">
    <property type="entry name" value="1433ZETA"/>
</dbReference>
<dbReference type="InterPro" id="IPR023410">
    <property type="entry name" value="14-3-3_domain"/>
</dbReference>
<feature type="domain" description="14-3-3" evidence="3">
    <location>
        <begin position="21"/>
        <end position="256"/>
    </location>
</feature>
<dbReference type="CDD" id="cd08774">
    <property type="entry name" value="14-3-3"/>
    <property type="match status" value="1"/>
</dbReference>
<dbReference type="SMART" id="SM00101">
    <property type="entry name" value="14_3_3"/>
    <property type="match status" value="1"/>
</dbReference>
<evidence type="ECO:0000259" key="3">
    <source>
        <dbReference type="SMART" id="SM00101"/>
    </source>
</evidence>
<comment type="similarity">
    <text evidence="1">Belongs to the 14-3-3 family.</text>
</comment>
<accession>A0A146M871</accession>
<protein>
    <submittedName>
        <fullName evidence="4">14-3-3 protein beta/alpha</fullName>
    </submittedName>
</protein>
<dbReference type="Pfam" id="PF00244">
    <property type="entry name" value="14-3-3"/>
    <property type="match status" value="1"/>
</dbReference>
<evidence type="ECO:0000313" key="4">
    <source>
        <dbReference type="EMBL" id="JAQ15961.1"/>
    </source>
</evidence>
<dbReference type="InterPro" id="IPR000308">
    <property type="entry name" value="14-3-3"/>
</dbReference>
<evidence type="ECO:0000256" key="1">
    <source>
        <dbReference type="ARBA" id="ARBA00006141"/>
    </source>
</evidence>
<dbReference type="PROSITE" id="PS00796">
    <property type="entry name" value="1433_1"/>
    <property type="match status" value="1"/>
</dbReference>
<dbReference type="EMBL" id="GDHC01002668">
    <property type="protein sequence ID" value="JAQ15961.1"/>
    <property type="molecule type" value="Transcribed_RNA"/>
</dbReference>
<feature type="site" description="Interaction with phosphoserine on interacting protein" evidence="2">
    <location>
        <position position="77"/>
    </location>
</feature>
<reference evidence="4" key="1">
    <citation type="journal article" date="2016" name="Gigascience">
        <title>De novo construction of an expanded transcriptome assembly for the western tarnished plant bug, Lygus hesperus.</title>
        <authorList>
            <person name="Tassone E.E."/>
            <person name="Geib S.M."/>
            <person name="Hall B."/>
            <person name="Fabrick J.A."/>
            <person name="Brent C.S."/>
            <person name="Hull J.J."/>
        </authorList>
    </citation>
    <scope>NUCLEOTIDE SEQUENCE</scope>
</reference>
<dbReference type="AlphaFoldDB" id="A0A146M871"/>
<organism evidence="4">
    <name type="scientific">Lygus hesperus</name>
    <name type="common">Western plant bug</name>
    <dbReference type="NCBI Taxonomy" id="30085"/>
    <lineage>
        <taxon>Eukaryota</taxon>
        <taxon>Metazoa</taxon>
        <taxon>Ecdysozoa</taxon>
        <taxon>Arthropoda</taxon>
        <taxon>Hexapoda</taxon>
        <taxon>Insecta</taxon>
        <taxon>Pterygota</taxon>
        <taxon>Neoptera</taxon>
        <taxon>Paraneoptera</taxon>
        <taxon>Hemiptera</taxon>
        <taxon>Heteroptera</taxon>
        <taxon>Panheteroptera</taxon>
        <taxon>Cimicomorpha</taxon>
        <taxon>Miridae</taxon>
        <taxon>Mirini</taxon>
        <taxon>Lygus</taxon>
    </lineage>
</organism>
<dbReference type="PANTHER" id="PTHR18860">
    <property type="entry name" value="14-3-3 PROTEIN"/>
    <property type="match status" value="1"/>
</dbReference>
<dbReference type="Gene3D" id="1.20.190.20">
    <property type="entry name" value="14-3-3 domain"/>
    <property type="match status" value="1"/>
</dbReference>
<name>A0A146M871_LYGHE</name>
<feature type="site" description="Interaction with phosphoserine on interacting protein" evidence="2">
    <location>
        <position position="146"/>
    </location>
</feature>
<sequence>MSTSNFRVDVTKFLIQPFEARMQFQGLSHIAELCDRHDDMCAFMTEVVKATVDGPDLSFDERNLLSVAYKNAVGIRRSSWRSLAVETSQNDALSDIYSHLRMRIENELETYCNEIIYLLETYLINHPQTKEYSKVFYMKMAGDYFRYLAEFITTDKLNSYRENSANYYKKAMDTAEKSMDPTDPVRLGLALNYSVCLYEIIKDRQRACELAQYAFDQAILRRERSEENTSKDSELILQLLKDNLSLWTSNGNFINEEY</sequence>
<dbReference type="InterPro" id="IPR036815">
    <property type="entry name" value="14-3-3_dom_sf"/>
</dbReference>
<proteinExistence type="inferred from homology"/>
<dbReference type="PIRSF" id="PIRSF000868">
    <property type="entry name" value="14-3-3"/>
    <property type="match status" value="1"/>
</dbReference>
<gene>
    <name evidence="4" type="primary">YWHAB</name>
    <name evidence="4" type="ORF">g.22589</name>
</gene>
<dbReference type="InterPro" id="IPR023409">
    <property type="entry name" value="14-3-3_CS"/>
</dbReference>
<evidence type="ECO:0000256" key="2">
    <source>
        <dbReference type="PIRSR" id="PIRSR000868-1"/>
    </source>
</evidence>